<feature type="binding site" evidence="8">
    <location>
        <position position="281"/>
    </location>
    <ligand>
        <name>substrate</name>
    </ligand>
</feature>
<feature type="signal peptide" evidence="12">
    <location>
        <begin position="1"/>
        <end position="30"/>
    </location>
</feature>
<evidence type="ECO:0000256" key="3">
    <source>
        <dbReference type="ARBA" id="ARBA00022801"/>
    </source>
</evidence>
<keyword evidence="14" id="KW-0645">Protease</keyword>
<dbReference type="EMBL" id="MLCF01000081">
    <property type="protein sequence ID" value="OIV36675.1"/>
    <property type="molecule type" value="Genomic_DNA"/>
</dbReference>
<keyword evidence="2 12" id="KW-0732">Signal</keyword>
<dbReference type="PANTHER" id="PTHR21581:SF33">
    <property type="entry name" value="D-ALANYL-D-ALANINE CARBOXYPEPTIDASE DACB"/>
    <property type="match status" value="1"/>
</dbReference>
<dbReference type="InterPro" id="IPR006311">
    <property type="entry name" value="TAT_signal"/>
</dbReference>
<dbReference type="Proteomes" id="UP000243342">
    <property type="component" value="Unassembled WGS sequence"/>
</dbReference>
<keyword evidence="11" id="KW-1133">Transmembrane helix</keyword>
<dbReference type="PROSITE" id="PS51318">
    <property type="entry name" value="TAT"/>
    <property type="match status" value="1"/>
</dbReference>
<evidence type="ECO:0000256" key="7">
    <source>
        <dbReference type="PIRSR" id="PIRSR618044-1"/>
    </source>
</evidence>
<keyword evidence="15" id="KW-1185">Reference proteome</keyword>
<dbReference type="InterPro" id="IPR018044">
    <property type="entry name" value="Peptidase_S11"/>
</dbReference>
<sequence>MSTRRRALRGAALAAAGAVALSAAALPAHAVGSASPAVPKPPAKMSAVGGARLAKPGVQVNAAAGVPKLPKPLSGRSWMVSDADSGQVLAAANPHWNLPPASTLKMLFADTVLPKLDKSRTVTVTNADLAGMGDGSSAVGIQPGLSYTVHDLWNGVFLRSGNDAVHVLAHLNGGVGATVQQMQAKAHTLGADDTHVKSPDGYDTPGQVSSAFDLTLFARQGLKNADFRSYCGTAQTQFPGAYKKGKDGKKGKRDSFAIQNTNRLLSGIDGVQHYPGIIGVKNGYTTNAGNTVTVAAQRGGHTLLVTVMNPNYPHLDEVYREARALLDWGFAADGKVSPVGTLNVARTGGSAAGSGNSGDVPKQQASADSSGGGGATMPIIFAALGVLVVVGGVLVVLRRRPRASRHGKL</sequence>
<keyword evidence="3" id="KW-0378">Hydrolase</keyword>
<dbReference type="PRINTS" id="PR00725">
    <property type="entry name" value="DADACBPTASE1"/>
</dbReference>
<evidence type="ECO:0000256" key="5">
    <source>
        <dbReference type="ARBA" id="ARBA00022984"/>
    </source>
</evidence>
<keyword evidence="6" id="KW-0961">Cell wall biogenesis/degradation</keyword>
<evidence type="ECO:0000259" key="13">
    <source>
        <dbReference type="Pfam" id="PF00768"/>
    </source>
</evidence>
<dbReference type="InterPro" id="IPR001967">
    <property type="entry name" value="Peptidase_S11_N"/>
</dbReference>
<feature type="active site" evidence="7">
    <location>
        <position position="160"/>
    </location>
</feature>
<feature type="domain" description="Peptidase S11 D-alanyl-D-alanine carboxypeptidase A N-terminal" evidence="13">
    <location>
        <begin position="73"/>
        <end position="309"/>
    </location>
</feature>
<name>A0A1J7BDB8_9ACTN</name>
<keyword evidence="14" id="KW-0121">Carboxypeptidase</keyword>
<evidence type="ECO:0000256" key="4">
    <source>
        <dbReference type="ARBA" id="ARBA00022960"/>
    </source>
</evidence>
<proteinExistence type="inferred from homology"/>
<dbReference type="InterPro" id="IPR012338">
    <property type="entry name" value="Beta-lactam/transpept-like"/>
</dbReference>
<evidence type="ECO:0000256" key="6">
    <source>
        <dbReference type="ARBA" id="ARBA00023316"/>
    </source>
</evidence>
<feature type="transmembrane region" description="Helical" evidence="11">
    <location>
        <begin position="375"/>
        <end position="397"/>
    </location>
</feature>
<evidence type="ECO:0000256" key="10">
    <source>
        <dbReference type="SAM" id="MobiDB-lite"/>
    </source>
</evidence>
<dbReference type="GO" id="GO:0006508">
    <property type="term" value="P:proteolysis"/>
    <property type="evidence" value="ECO:0007669"/>
    <property type="project" value="InterPro"/>
</dbReference>
<evidence type="ECO:0000313" key="14">
    <source>
        <dbReference type="EMBL" id="OIV36675.1"/>
    </source>
</evidence>
<comment type="caution">
    <text evidence="14">The sequence shown here is derived from an EMBL/GenBank/DDBJ whole genome shotgun (WGS) entry which is preliminary data.</text>
</comment>
<dbReference type="GO" id="GO:0009002">
    <property type="term" value="F:serine-type D-Ala-D-Ala carboxypeptidase activity"/>
    <property type="evidence" value="ECO:0007669"/>
    <property type="project" value="InterPro"/>
</dbReference>
<dbReference type="STRING" id="1428644.BIV57_15015"/>
<feature type="region of interest" description="Disordered" evidence="10">
    <location>
        <begin position="350"/>
        <end position="369"/>
    </location>
</feature>
<evidence type="ECO:0000256" key="1">
    <source>
        <dbReference type="ARBA" id="ARBA00007164"/>
    </source>
</evidence>
<evidence type="ECO:0000256" key="12">
    <source>
        <dbReference type="SAM" id="SignalP"/>
    </source>
</evidence>
<protein>
    <submittedName>
        <fullName evidence="14">D-alanyl-D-alanine carboxypeptidase</fullName>
    </submittedName>
</protein>
<keyword evidence="11" id="KW-0472">Membrane</keyword>
<reference evidence="14 15" key="1">
    <citation type="submission" date="2016-10" db="EMBL/GenBank/DDBJ databases">
        <title>Genome sequence of Streptomyces gilvigriseus MUSC 26.</title>
        <authorList>
            <person name="Lee L.-H."/>
            <person name="Ser H.-L."/>
        </authorList>
    </citation>
    <scope>NUCLEOTIDE SEQUENCE [LARGE SCALE GENOMIC DNA]</scope>
    <source>
        <strain evidence="14 15">MUSC 26</strain>
    </source>
</reference>
<keyword evidence="4" id="KW-0133">Cell shape</keyword>
<feature type="chain" id="PRO_5009643144" evidence="12">
    <location>
        <begin position="31"/>
        <end position="409"/>
    </location>
</feature>
<gene>
    <name evidence="14" type="ORF">BIV57_15015</name>
</gene>
<dbReference type="OrthoDB" id="3663940at2"/>
<keyword evidence="5" id="KW-0573">Peptidoglycan synthesis</keyword>
<dbReference type="AlphaFoldDB" id="A0A1J7BDB8"/>
<dbReference type="RefSeq" id="WP_071657364.1">
    <property type="nucleotide sequence ID" value="NZ_MLCF01000081.1"/>
</dbReference>
<dbReference type="Pfam" id="PF00768">
    <property type="entry name" value="Peptidase_S11"/>
    <property type="match status" value="1"/>
</dbReference>
<dbReference type="GO" id="GO:0071555">
    <property type="term" value="P:cell wall organization"/>
    <property type="evidence" value="ECO:0007669"/>
    <property type="project" value="UniProtKB-KW"/>
</dbReference>
<dbReference type="Gene3D" id="3.40.710.10">
    <property type="entry name" value="DD-peptidase/beta-lactamase superfamily"/>
    <property type="match status" value="1"/>
</dbReference>
<evidence type="ECO:0000256" key="11">
    <source>
        <dbReference type="SAM" id="Phobius"/>
    </source>
</evidence>
<evidence type="ECO:0000256" key="8">
    <source>
        <dbReference type="PIRSR" id="PIRSR618044-2"/>
    </source>
</evidence>
<accession>A0A1J7BDB8</accession>
<feature type="active site" description="Proton acceptor" evidence="7">
    <location>
        <position position="105"/>
    </location>
</feature>
<evidence type="ECO:0000256" key="2">
    <source>
        <dbReference type="ARBA" id="ARBA00022729"/>
    </source>
</evidence>
<keyword evidence="11" id="KW-0812">Transmembrane</keyword>
<feature type="active site" description="Acyl-ester intermediate" evidence="7">
    <location>
        <position position="102"/>
    </location>
</feature>
<evidence type="ECO:0000256" key="9">
    <source>
        <dbReference type="RuleBase" id="RU004016"/>
    </source>
</evidence>
<dbReference type="GO" id="GO:0009252">
    <property type="term" value="P:peptidoglycan biosynthetic process"/>
    <property type="evidence" value="ECO:0007669"/>
    <property type="project" value="UniProtKB-KW"/>
</dbReference>
<comment type="similarity">
    <text evidence="1 9">Belongs to the peptidase S11 family.</text>
</comment>
<organism evidence="14 15">
    <name type="scientific">Mangrovactinospora gilvigrisea</name>
    <dbReference type="NCBI Taxonomy" id="1428644"/>
    <lineage>
        <taxon>Bacteria</taxon>
        <taxon>Bacillati</taxon>
        <taxon>Actinomycetota</taxon>
        <taxon>Actinomycetes</taxon>
        <taxon>Kitasatosporales</taxon>
        <taxon>Streptomycetaceae</taxon>
        <taxon>Mangrovactinospora</taxon>
    </lineage>
</organism>
<dbReference type="SUPFAM" id="SSF56601">
    <property type="entry name" value="beta-lactamase/transpeptidase-like"/>
    <property type="match status" value="1"/>
</dbReference>
<evidence type="ECO:0000313" key="15">
    <source>
        <dbReference type="Proteomes" id="UP000243342"/>
    </source>
</evidence>
<dbReference type="GO" id="GO:0008360">
    <property type="term" value="P:regulation of cell shape"/>
    <property type="evidence" value="ECO:0007669"/>
    <property type="project" value="UniProtKB-KW"/>
</dbReference>
<dbReference type="PANTHER" id="PTHR21581">
    <property type="entry name" value="D-ALANYL-D-ALANINE CARBOXYPEPTIDASE"/>
    <property type="match status" value="1"/>
</dbReference>